<gene>
    <name evidence="7" type="ORF">BHD05_07210</name>
</gene>
<evidence type="ECO:0000256" key="1">
    <source>
        <dbReference type="ARBA" id="ARBA00022491"/>
    </source>
</evidence>
<dbReference type="Pfam" id="PF13977">
    <property type="entry name" value="TetR_C_6"/>
    <property type="match status" value="1"/>
</dbReference>
<keyword evidence="8" id="KW-1185">Reference proteome</keyword>
<organism evidence="7 8">
    <name type="scientific">Marisediminicola antarctica</name>
    <dbReference type="NCBI Taxonomy" id="674079"/>
    <lineage>
        <taxon>Bacteria</taxon>
        <taxon>Bacillati</taxon>
        <taxon>Actinomycetota</taxon>
        <taxon>Actinomycetes</taxon>
        <taxon>Micrococcales</taxon>
        <taxon>Microbacteriaceae</taxon>
        <taxon>Marisediminicola</taxon>
    </lineage>
</organism>
<dbReference type="OrthoDB" id="9816296at2"/>
<feature type="DNA-binding region" description="H-T-H motif" evidence="5">
    <location>
        <begin position="38"/>
        <end position="57"/>
    </location>
</feature>
<evidence type="ECO:0000313" key="7">
    <source>
        <dbReference type="EMBL" id="QHO69463.1"/>
    </source>
</evidence>
<keyword evidence="2" id="KW-0805">Transcription regulation</keyword>
<proteinExistence type="predicted"/>
<protein>
    <recommendedName>
        <fullName evidence="6">HTH tetR-type domain-containing protein</fullName>
    </recommendedName>
</protein>
<dbReference type="PRINTS" id="PR00455">
    <property type="entry name" value="HTHTETR"/>
</dbReference>
<dbReference type="Gene3D" id="1.10.357.10">
    <property type="entry name" value="Tetracycline Repressor, domain 2"/>
    <property type="match status" value="1"/>
</dbReference>
<dbReference type="GO" id="GO:0003700">
    <property type="term" value="F:DNA-binding transcription factor activity"/>
    <property type="evidence" value="ECO:0007669"/>
    <property type="project" value="TreeGrafter"/>
</dbReference>
<dbReference type="InterPro" id="IPR050109">
    <property type="entry name" value="HTH-type_TetR-like_transc_reg"/>
</dbReference>
<dbReference type="PANTHER" id="PTHR30055">
    <property type="entry name" value="HTH-TYPE TRANSCRIPTIONAL REGULATOR RUTR"/>
    <property type="match status" value="1"/>
</dbReference>
<accession>A0A7L5AG28</accession>
<keyword evidence="3 5" id="KW-0238">DNA-binding</keyword>
<dbReference type="InterPro" id="IPR039538">
    <property type="entry name" value="BetI_C"/>
</dbReference>
<feature type="domain" description="HTH tetR-type" evidence="6">
    <location>
        <begin position="15"/>
        <end position="75"/>
    </location>
</feature>
<evidence type="ECO:0000256" key="3">
    <source>
        <dbReference type="ARBA" id="ARBA00023125"/>
    </source>
</evidence>
<evidence type="ECO:0000256" key="5">
    <source>
        <dbReference type="PROSITE-ProRule" id="PRU00335"/>
    </source>
</evidence>
<dbReference type="GO" id="GO:0000976">
    <property type="term" value="F:transcription cis-regulatory region binding"/>
    <property type="evidence" value="ECO:0007669"/>
    <property type="project" value="TreeGrafter"/>
</dbReference>
<dbReference type="SUPFAM" id="SSF46689">
    <property type="entry name" value="Homeodomain-like"/>
    <property type="match status" value="1"/>
</dbReference>
<dbReference type="AlphaFoldDB" id="A0A7L5AG28"/>
<keyword evidence="4" id="KW-0804">Transcription</keyword>
<dbReference type="EMBL" id="CP017146">
    <property type="protein sequence ID" value="QHO69463.1"/>
    <property type="molecule type" value="Genomic_DNA"/>
</dbReference>
<dbReference type="PROSITE" id="PS50977">
    <property type="entry name" value="HTH_TETR_2"/>
    <property type="match status" value="1"/>
</dbReference>
<dbReference type="RefSeq" id="WP_161885832.1">
    <property type="nucleotide sequence ID" value="NZ_CP017146.1"/>
</dbReference>
<dbReference type="InterPro" id="IPR036271">
    <property type="entry name" value="Tet_transcr_reg_TetR-rel_C_sf"/>
</dbReference>
<evidence type="ECO:0000259" key="6">
    <source>
        <dbReference type="PROSITE" id="PS50977"/>
    </source>
</evidence>
<dbReference type="Proteomes" id="UP000464507">
    <property type="component" value="Chromosome"/>
</dbReference>
<reference evidence="7 8" key="1">
    <citation type="submission" date="2016-09" db="EMBL/GenBank/DDBJ databases">
        <title>Complete genome sequence of microbes from the polar regions.</title>
        <authorList>
            <person name="Liao L."/>
            <person name="Chen B."/>
        </authorList>
    </citation>
    <scope>NUCLEOTIDE SEQUENCE [LARGE SCALE GENOMIC DNA]</scope>
    <source>
        <strain evidence="7 8">ZS314</strain>
    </source>
</reference>
<dbReference type="InterPro" id="IPR009057">
    <property type="entry name" value="Homeodomain-like_sf"/>
</dbReference>
<dbReference type="Pfam" id="PF00440">
    <property type="entry name" value="TetR_N"/>
    <property type="match status" value="1"/>
</dbReference>
<keyword evidence="1" id="KW-0678">Repressor</keyword>
<evidence type="ECO:0000256" key="4">
    <source>
        <dbReference type="ARBA" id="ARBA00023163"/>
    </source>
</evidence>
<dbReference type="PANTHER" id="PTHR30055:SF238">
    <property type="entry name" value="MYCOFACTOCIN BIOSYNTHESIS TRANSCRIPTIONAL REGULATOR MFTR-RELATED"/>
    <property type="match status" value="1"/>
</dbReference>
<evidence type="ECO:0000256" key="2">
    <source>
        <dbReference type="ARBA" id="ARBA00023015"/>
    </source>
</evidence>
<evidence type="ECO:0000313" key="8">
    <source>
        <dbReference type="Proteomes" id="UP000464507"/>
    </source>
</evidence>
<dbReference type="InterPro" id="IPR001647">
    <property type="entry name" value="HTH_TetR"/>
</dbReference>
<sequence>MTLQRQEPSATSHHLERRATLIAAAAAAIADRGFEGVRLRDVAAECGVTTGMLQHYFSSRDELLVAAFEQAALDQVAGWRQAIAAEPGSGARLNVLLGKMVEEFSSPMTCVIWTELCATAARRTELRPLVSHVFEEWHLIIREVVDAAVSAGVIRPSLPIDDAIGILVAAFDGYELDLASSSGSATAESASRQIMHLANVLFPTAEVDRHQS</sequence>
<name>A0A7L5AG28_9MICO</name>
<dbReference type="KEGG" id="mant:BHD05_07210"/>
<dbReference type="SUPFAM" id="SSF48498">
    <property type="entry name" value="Tetracyclin repressor-like, C-terminal domain"/>
    <property type="match status" value="1"/>
</dbReference>